<dbReference type="InterPro" id="IPR003593">
    <property type="entry name" value="AAA+_ATPase"/>
</dbReference>
<feature type="domain" description="ABC transporter" evidence="4">
    <location>
        <begin position="8"/>
        <end position="259"/>
    </location>
</feature>
<keyword evidence="3" id="KW-0175">Coiled coil</keyword>
<dbReference type="Pfam" id="PF16326">
    <property type="entry name" value="ABC_tran_CTD"/>
    <property type="match status" value="1"/>
</dbReference>
<dbReference type="EMBL" id="HBIV01035090">
    <property type="protein sequence ID" value="CAE0673345.1"/>
    <property type="molecule type" value="Transcribed_RNA"/>
</dbReference>
<feature type="domain" description="ABC transporter" evidence="4">
    <location>
        <begin position="326"/>
        <end position="536"/>
    </location>
</feature>
<dbReference type="PANTHER" id="PTHR42855:SF1">
    <property type="entry name" value="ABC TRANSPORTER DOMAIN-CONTAINING PROTEIN"/>
    <property type="match status" value="1"/>
</dbReference>
<reference evidence="5" key="1">
    <citation type="submission" date="2021-01" db="EMBL/GenBank/DDBJ databases">
        <authorList>
            <person name="Corre E."/>
            <person name="Pelletier E."/>
            <person name="Niang G."/>
            <person name="Scheremetjew M."/>
            <person name="Finn R."/>
            <person name="Kale V."/>
            <person name="Holt S."/>
            <person name="Cochrane G."/>
            <person name="Meng A."/>
            <person name="Brown T."/>
            <person name="Cohen L."/>
        </authorList>
    </citation>
    <scope>NUCLEOTIDE SEQUENCE</scope>
    <source>
        <strain evidence="5">CCCM811</strain>
    </source>
</reference>
<dbReference type="SUPFAM" id="SSF52540">
    <property type="entry name" value="P-loop containing nucleoside triphosphate hydrolases"/>
    <property type="match status" value="2"/>
</dbReference>
<organism evidence="5">
    <name type="scientific">Lotharella globosa</name>
    <dbReference type="NCBI Taxonomy" id="91324"/>
    <lineage>
        <taxon>Eukaryota</taxon>
        <taxon>Sar</taxon>
        <taxon>Rhizaria</taxon>
        <taxon>Cercozoa</taxon>
        <taxon>Chlorarachniophyceae</taxon>
        <taxon>Lotharella</taxon>
    </lineage>
</organism>
<dbReference type="InterPro" id="IPR032781">
    <property type="entry name" value="ABC_tran_Xtn"/>
</dbReference>
<proteinExistence type="predicted"/>
<dbReference type="FunFam" id="3.40.50.300:FF:000011">
    <property type="entry name" value="Putative ABC transporter ATP-binding component"/>
    <property type="match status" value="1"/>
</dbReference>
<evidence type="ECO:0000256" key="1">
    <source>
        <dbReference type="ARBA" id="ARBA00022741"/>
    </source>
</evidence>
<sequence length="643" mass="72355">MAAKEVLLWGDSLSKTHDGEVYQFRDIDLTVSRGERVGLIGTNGCGKSTLMRILSGTDSPDKGECRTRKGSVVAYVDQNPMLPEGTVMDAIYQGDSQVSKALKQFQAASARVSMDPTPEALRALEAATEVMDRVDAWDVEAMAKKILQNLLPDMDPMSSTKSMSGGQRKRVALAASLVSKPDLLLLDEPTNHLDVQCIEWLEEVLEDTSSGMILITHDRYFLERTCDKIFELDDGALYSHPGTYSSYVDAKHQRLAEEQTIVDNAKRALRKETEWMRRMPKARSTKSQARIDRFYELQKVANSKSNKDTSKLQIEAQKTRLGGKVIRMENADFKRGDKTILKDFSFDFQKGDRIGIVGDNGAGKSTLLNLIAGELKLDNGHYDKGETVKIGYYKQQGFDAIEKLLSMKMVDVVADVTSNQQDALTLMDKFKFPRRRAFTPVSRLSGGEKRRLQLLTVLATQPNVLMLDEPTNDLDIDSLTKLEEFLLEDFSGVLVVVSHDRAFMDRVVNRLLVLTGDGNVKEFMGTFSEYVEMQRMVKKDKQGAVRQEKQEKRQIAEAKNNAEPKPRKLTYMEKKEYQGLEDVLDELTNKKSELEAQIDLAMSAGKDYQDYAAMTQQLADLDAELELKTDRWLQLAEIAEASS</sequence>
<evidence type="ECO:0000256" key="2">
    <source>
        <dbReference type="ARBA" id="ARBA00022840"/>
    </source>
</evidence>
<name>A0A7S3Z6I8_9EUKA</name>
<dbReference type="InterPro" id="IPR027417">
    <property type="entry name" value="P-loop_NTPase"/>
</dbReference>
<dbReference type="Gene3D" id="3.40.50.300">
    <property type="entry name" value="P-loop containing nucleotide triphosphate hydrolases"/>
    <property type="match status" value="2"/>
</dbReference>
<dbReference type="GO" id="GO:0003677">
    <property type="term" value="F:DNA binding"/>
    <property type="evidence" value="ECO:0007669"/>
    <property type="project" value="InterPro"/>
</dbReference>
<accession>A0A7S3Z6I8</accession>
<dbReference type="PANTHER" id="PTHR42855">
    <property type="entry name" value="ABC TRANSPORTER ATP-BINDING SUBUNIT"/>
    <property type="match status" value="1"/>
</dbReference>
<keyword evidence="1" id="KW-0547">Nucleotide-binding</keyword>
<dbReference type="CDD" id="cd03221">
    <property type="entry name" value="ABCF_EF-3"/>
    <property type="match status" value="2"/>
</dbReference>
<gene>
    <name evidence="5" type="ORF">LGLO00237_LOCUS25049</name>
</gene>
<evidence type="ECO:0000259" key="4">
    <source>
        <dbReference type="PROSITE" id="PS50893"/>
    </source>
</evidence>
<evidence type="ECO:0000256" key="3">
    <source>
        <dbReference type="SAM" id="Coils"/>
    </source>
</evidence>
<dbReference type="SMART" id="SM00382">
    <property type="entry name" value="AAA"/>
    <property type="match status" value="2"/>
</dbReference>
<dbReference type="InterPro" id="IPR037118">
    <property type="entry name" value="Val-tRNA_synth_C_sf"/>
</dbReference>
<dbReference type="InterPro" id="IPR051309">
    <property type="entry name" value="ABCF_ATPase"/>
</dbReference>
<dbReference type="NCBIfam" id="NF000355">
    <property type="entry name" value="ribo_prot_ABC_F"/>
    <property type="match status" value="1"/>
</dbReference>
<dbReference type="PROSITE" id="PS00211">
    <property type="entry name" value="ABC_TRANSPORTER_1"/>
    <property type="match status" value="2"/>
</dbReference>
<protein>
    <recommendedName>
        <fullName evidence="4">ABC transporter domain-containing protein</fullName>
    </recommendedName>
</protein>
<dbReference type="AlphaFoldDB" id="A0A7S3Z6I8"/>
<dbReference type="GO" id="GO:0016887">
    <property type="term" value="F:ATP hydrolysis activity"/>
    <property type="evidence" value="ECO:0007669"/>
    <property type="project" value="InterPro"/>
</dbReference>
<evidence type="ECO:0000313" key="5">
    <source>
        <dbReference type="EMBL" id="CAE0673345.1"/>
    </source>
</evidence>
<feature type="coiled-coil region" evidence="3">
    <location>
        <begin position="541"/>
        <end position="631"/>
    </location>
</feature>
<dbReference type="PROSITE" id="PS50893">
    <property type="entry name" value="ABC_TRANSPORTER_2"/>
    <property type="match status" value="2"/>
</dbReference>
<dbReference type="Pfam" id="PF12848">
    <property type="entry name" value="ABC_tran_Xtn"/>
    <property type="match status" value="1"/>
</dbReference>
<dbReference type="Gene3D" id="1.10.287.380">
    <property type="entry name" value="Valyl-tRNA synthetase, C-terminal domain"/>
    <property type="match status" value="1"/>
</dbReference>
<dbReference type="GO" id="GO:0005524">
    <property type="term" value="F:ATP binding"/>
    <property type="evidence" value="ECO:0007669"/>
    <property type="project" value="UniProtKB-KW"/>
</dbReference>
<dbReference type="InterPro" id="IPR032524">
    <property type="entry name" value="ABC_tran_C"/>
</dbReference>
<dbReference type="InterPro" id="IPR017871">
    <property type="entry name" value="ABC_transporter-like_CS"/>
</dbReference>
<dbReference type="InterPro" id="IPR003439">
    <property type="entry name" value="ABC_transporter-like_ATP-bd"/>
</dbReference>
<dbReference type="Pfam" id="PF00005">
    <property type="entry name" value="ABC_tran"/>
    <property type="match status" value="2"/>
</dbReference>
<keyword evidence="2" id="KW-0067">ATP-binding</keyword>